<protein>
    <submittedName>
        <fullName evidence="2">Uncharacterized protein</fullName>
    </submittedName>
</protein>
<evidence type="ECO:0000313" key="2">
    <source>
        <dbReference type="EMBL" id="TNN83387.1"/>
    </source>
</evidence>
<dbReference type="EMBL" id="SRLO01000033">
    <property type="protein sequence ID" value="TNN83387.1"/>
    <property type="molecule type" value="Genomic_DNA"/>
</dbReference>
<keyword evidence="3" id="KW-1185">Reference proteome</keyword>
<dbReference type="Proteomes" id="UP000314294">
    <property type="component" value="Unassembled WGS sequence"/>
</dbReference>
<feature type="region of interest" description="Disordered" evidence="1">
    <location>
        <begin position="131"/>
        <end position="184"/>
    </location>
</feature>
<evidence type="ECO:0000256" key="1">
    <source>
        <dbReference type="SAM" id="MobiDB-lite"/>
    </source>
</evidence>
<proteinExistence type="predicted"/>
<accession>A0A4Z2J051</accession>
<dbReference type="AlphaFoldDB" id="A0A4Z2J051"/>
<sequence>MRAAAEYLHSESGDPLAAGLSQWAVGVCTAGHTGYMSLDVAGLDACPLSLYRSPNCFFLFEPPPSSSPLLPPSSSNLQQASLEAERSGRLALGAGRGAEDRAALQLGAHGFGVAAVVAGAGAVRRLVPEELGDGGVATTGAPRTTPPQADGENNEPEGPKRRRIGRSVSPLTPPSLHMQSTLSS</sequence>
<organism evidence="2 3">
    <name type="scientific">Liparis tanakae</name>
    <name type="common">Tanaka's snailfish</name>
    <dbReference type="NCBI Taxonomy" id="230148"/>
    <lineage>
        <taxon>Eukaryota</taxon>
        <taxon>Metazoa</taxon>
        <taxon>Chordata</taxon>
        <taxon>Craniata</taxon>
        <taxon>Vertebrata</taxon>
        <taxon>Euteleostomi</taxon>
        <taxon>Actinopterygii</taxon>
        <taxon>Neopterygii</taxon>
        <taxon>Teleostei</taxon>
        <taxon>Neoteleostei</taxon>
        <taxon>Acanthomorphata</taxon>
        <taxon>Eupercaria</taxon>
        <taxon>Perciformes</taxon>
        <taxon>Cottioidei</taxon>
        <taxon>Cottales</taxon>
        <taxon>Liparidae</taxon>
        <taxon>Liparis</taxon>
    </lineage>
</organism>
<gene>
    <name evidence="2" type="ORF">EYF80_006368</name>
</gene>
<comment type="caution">
    <text evidence="2">The sequence shown here is derived from an EMBL/GenBank/DDBJ whole genome shotgun (WGS) entry which is preliminary data.</text>
</comment>
<reference evidence="2 3" key="1">
    <citation type="submission" date="2019-03" db="EMBL/GenBank/DDBJ databases">
        <title>First draft genome of Liparis tanakae, snailfish: a comprehensive survey of snailfish specific genes.</title>
        <authorList>
            <person name="Kim W."/>
            <person name="Song I."/>
            <person name="Jeong J.-H."/>
            <person name="Kim D."/>
            <person name="Kim S."/>
            <person name="Ryu S."/>
            <person name="Song J.Y."/>
            <person name="Lee S.K."/>
        </authorList>
    </citation>
    <scope>NUCLEOTIDE SEQUENCE [LARGE SCALE GENOMIC DNA]</scope>
    <source>
        <tissue evidence="2">Muscle</tissue>
    </source>
</reference>
<evidence type="ECO:0000313" key="3">
    <source>
        <dbReference type="Proteomes" id="UP000314294"/>
    </source>
</evidence>
<name>A0A4Z2J051_9TELE</name>